<dbReference type="OrthoDB" id="432234at2759"/>
<dbReference type="GO" id="GO:0016887">
    <property type="term" value="F:ATP hydrolysis activity"/>
    <property type="evidence" value="ECO:0007669"/>
    <property type="project" value="RHEA"/>
</dbReference>
<dbReference type="GO" id="GO:0005524">
    <property type="term" value="F:ATP binding"/>
    <property type="evidence" value="ECO:0007669"/>
    <property type="project" value="UniProtKB-KW"/>
</dbReference>
<dbReference type="EMBL" id="ANIZ01001521">
    <property type="protein sequence ID" value="ETI46712.1"/>
    <property type="molecule type" value="Genomic_DNA"/>
</dbReference>
<comment type="similarity">
    <text evidence="1">Belongs to the helicase family.</text>
</comment>
<comment type="cofactor">
    <cofactor evidence="1">
        <name>Mg(2+)</name>
        <dbReference type="ChEBI" id="CHEBI:18420"/>
    </cofactor>
</comment>
<dbReference type="GO" id="GO:0006281">
    <property type="term" value="P:DNA repair"/>
    <property type="evidence" value="ECO:0007669"/>
    <property type="project" value="UniProtKB-KW"/>
</dbReference>
<dbReference type="HOGENOM" id="CLU_333590_0_0_1"/>
<keyword evidence="1" id="KW-0347">Helicase</keyword>
<dbReference type="GO" id="GO:0043139">
    <property type="term" value="F:5'-3' DNA helicase activity"/>
    <property type="evidence" value="ECO:0007669"/>
    <property type="project" value="UniProtKB-EC"/>
</dbReference>
<keyword evidence="1" id="KW-0234">DNA repair</keyword>
<keyword evidence="1" id="KW-0067">ATP-binding</keyword>
<dbReference type="SUPFAM" id="SSF52540">
    <property type="entry name" value="P-loop containing nucleoside triphosphate hydrolases"/>
    <property type="match status" value="2"/>
</dbReference>
<proteinExistence type="inferred from homology"/>
<dbReference type="Gene3D" id="3.40.50.300">
    <property type="entry name" value="P-loop containing nucleotide triphosphate hydrolases"/>
    <property type="match status" value="1"/>
</dbReference>
<gene>
    <name evidence="3" type="ORF">F443_08933</name>
</gene>
<keyword evidence="1" id="KW-0547">Nucleotide-binding</keyword>
<evidence type="ECO:0000313" key="4">
    <source>
        <dbReference type="Proteomes" id="UP000018721"/>
    </source>
</evidence>
<keyword evidence="1" id="KW-0233">DNA recombination</keyword>
<comment type="catalytic activity">
    <reaction evidence="1">
        <text>ATP + H2O = ADP + phosphate + H(+)</text>
        <dbReference type="Rhea" id="RHEA:13065"/>
        <dbReference type="ChEBI" id="CHEBI:15377"/>
        <dbReference type="ChEBI" id="CHEBI:15378"/>
        <dbReference type="ChEBI" id="CHEBI:30616"/>
        <dbReference type="ChEBI" id="CHEBI:43474"/>
        <dbReference type="ChEBI" id="CHEBI:456216"/>
        <dbReference type="EC" id="5.6.2.3"/>
    </reaction>
</comment>
<dbReference type="EC" id="5.6.2.3" evidence="1"/>
<dbReference type="PANTHER" id="PTHR47642">
    <property type="entry name" value="ATP-DEPENDENT DNA HELICASE"/>
    <property type="match status" value="1"/>
</dbReference>
<evidence type="ECO:0000256" key="1">
    <source>
        <dbReference type="RuleBase" id="RU363044"/>
    </source>
</evidence>
<dbReference type="Pfam" id="PF05970">
    <property type="entry name" value="PIF1"/>
    <property type="match status" value="1"/>
</dbReference>
<dbReference type="AlphaFoldDB" id="V9F8H6"/>
<sequence length="857" mass="96082">MAALFLLRGSPFYSSCSFVKLFLGSMLKVCFEHEAIDVVLSPVQSGTSYLPSSPLLDYTMRATALESTCLYDFTREWVKKKGTKGLKFWVDHTQYLTYSMYRRESAVVVTIVGYQFPDNREDRLCGDQLIRFQRALLLLFLPFRDKTDLQPPTQSLDEFYNSWFRSAASEHARIFLEYALDYYASRELASTRTDLDKLRYSEYVDAEEVNESCDCDDNHEETERELCSVSPGVDDVIPQTVHSVITNVSLLPKAIQAASLAAQSTDVLRVSIDPPSLTGDQVDRIIGTTIGTTPLDSKDGEPRNRIAVSLPTRVDLLRCAWTSQEWIDPSTLDESTVPPSVGANASIQEVAAYYRLNRKQHKMFACAGCHLLKSLAQDSVPGNKQFIGFIGGLPGAGKSQVIKALQKLAASWESSDSLGTAAYQGVAAQAANGQTLHKFFGWGIHSRKKKPSYSFSQRERFAKLKMLIIDEISTMDSRFLGMADAALRDLKGAPDSLFGGVHVLFVGDWLQQLPVAGCPAFSVPDPGRDVNKMKHSDATHYLERIRGNTVYKAVNYVVILDENMRHRDDPQWRDILNRWRVGNYLSSDIDIVNAMCYRKKWSEHVQEMDTYCPIIVTSNALRCEFNHESAIAFCKARGQVLHEFPALVARPKSAILSPSQRRSLNAIRDDKTGNLPQNVSTVFKLANGTIGYVVSIKPSSTDIEQVIQVGGFVTRVHSEPPEIIFVQLRDHNNPLFEGLPDGVVPLRPWKQNSIQIQLPDRSFSVNITQIPLVPAFSLTSEKCQGLTVERMILAPLRHSTRKSPQISSFYVAVTRVTTMSELILTEELTLEYLSYFIPDPEALAETERLLRLELALL</sequence>
<dbReference type="GO" id="GO:0000723">
    <property type="term" value="P:telomere maintenance"/>
    <property type="evidence" value="ECO:0007669"/>
    <property type="project" value="InterPro"/>
</dbReference>
<keyword evidence="4" id="KW-1185">Reference proteome</keyword>
<dbReference type="eggNOG" id="KOG0987">
    <property type="taxonomic scope" value="Eukaryota"/>
</dbReference>
<accession>V9F8H6</accession>
<reference evidence="3 4" key="1">
    <citation type="submission" date="2013-11" db="EMBL/GenBank/DDBJ databases">
        <title>The Genome Sequence of Phytophthora parasitica P1569.</title>
        <authorList>
            <consortium name="The Broad Institute Genomics Platform"/>
            <person name="Russ C."/>
            <person name="Tyler B."/>
            <person name="Panabieres F."/>
            <person name="Shan W."/>
            <person name="Tripathy S."/>
            <person name="Grunwald N."/>
            <person name="Machado M."/>
            <person name="Johnson C.S."/>
            <person name="Arredondo F."/>
            <person name="Hong C."/>
            <person name="Coffey M."/>
            <person name="Young S.K."/>
            <person name="Zeng Q."/>
            <person name="Gargeya S."/>
            <person name="Fitzgerald M."/>
            <person name="Abouelleil A."/>
            <person name="Alvarado L."/>
            <person name="Chapman S.B."/>
            <person name="Gainer-Dewar J."/>
            <person name="Goldberg J."/>
            <person name="Griggs A."/>
            <person name="Gujja S."/>
            <person name="Hansen M."/>
            <person name="Howarth C."/>
            <person name="Imamovic A."/>
            <person name="Ireland A."/>
            <person name="Larimer J."/>
            <person name="McCowan C."/>
            <person name="Murphy C."/>
            <person name="Pearson M."/>
            <person name="Poon T.W."/>
            <person name="Priest M."/>
            <person name="Roberts A."/>
            <person name="Saif S."/>
            <person name="Shea T."/>
            <person name="Sykes S."/>
            <person name="Wortman J."/>
            <person name="Nusbaum C."/>
            <person name="Birren B."/>
        </authorList>
    </citation>
    <scope>NUCLEOTIDE SEQUENCE [LARGE SCALE GENOMIC DNA]</scope>
    <source>
        <strain evidence="3 4">P1569</strain>
    </source>
</reference>
<name>V9F8H6_PHYNI</name>
<dbReference type="Proteomes" id="UP000018721">
    <property type="component" value="Unassembled WGS sequence"/>
</dbReference>
<keyword evidence="1" id="KW-0378">Hydrolase</keyword>
<feature type="domain" description="DNA helicase Pif1-like DEAD-box helicase" evidence="2">
    <location>
        <begin position="378"/>
        <end position="516"/>
    </location>
</feature>
<protein>
    <recommendedName>
        <fullName evidence="1">ATP-dependent DNA helicase</fullName>
        <ecNumber evidence="1">5.6.2.3</ecNumber>
    </recommendedName>
</protein>
<comment type="caution">
    <text evidence="3">The sequence shown here is derived from an EMBL/GenBank/DDBJ whole genome shotgun (WGS) entry which is preliminary data.</text>
</comment>
<evidence type="ECO:0000259" key="2">
    <source>
        <dbReference type="Pfam" id="PF05970"/>
    </source>
</evidence>
<dbReference type="InterPro" id="IPR027417">
    <property type="entry name" value="P-loop_NTPase"/>
</dbReference>
<evidence type="ECO:0000313" key="3">
    <source>
        <dbReference type="EMBL" id="ETI46712.1"/>
    </source>
</evidence>
<dbReference type="GO" id="GO:0006310">
    <property type="term" value="P:DNA recombination"/>
    <property type="evidence" value="ECO:0007669"/>
    <property type="project" value="UniProtKB-KW"/>
</dbReference>
<organism evidence="3 4">
    <name type="scientific">Phytophthora nicotianae P1569</name>
    <dbReference type="NCBI Taxonomy" id="1317065"/>
    <lineage>
        <taxon>Eukaryota</taxon>
        <taxon>Sar</taxon>
        <taxon>Stramenopiles</taxon>
        <taxon>Oomycota</taxon>
        <taxon>Peronosporomycetes</taxon>
        <taxon>Peronosporales</taxon>
        <taxon>Peronosporaceae</taxon>
        <taxon>Phytophthora</taxon>
    </lineage>
</organism>
<dbReference type="InterPro" id="IPR051055">
    <property type="entry name" value="PIF1_helicase"/>
</dbReference>
<keyword evidence="1" id="KW-0227">DNA damage</keyword>
<dbReference type="InterPro" id="IPR010285">
    <property type="entry name" value="DNA_helicase_pif1-like_DEAD"/>
</dbReference>